<dbReference type="AlphaFoldDB" id="A0A2T0M5M5"/>
<reference evidence="1 2" key="1">
    <citation type="submission" date="2018-03" db="EMBL/GenBank/DDBJ databases">
        <title>Genomic Encyclopedia of Type Strains, Phase III (KMG-III): the genomes of soil and plant-associated and newly described type strains.</title>
        <authorList>
            <person name="Whitman W."/>
        </authorList>
    </citation>
    <scope>NUCLEOTIDE SEQUENCE [LARGE SCALE GENOMIC DNA]</scope>
    <source>
        <strain evidence="1 2">CGMCC 4.7104</strain>
    </source>
</reference>
<organism evidence="1 2">
    <name type="scientific">Nonomuraea fuscirosea</name>
    <dbReference type="NCBI Taxonomy" id="1291556"/>
    <lineage>
        <taxon>Bacteria</taxon>
        <taxon>Bacillati</taxon>
        <taxon>Actinomycetota</taxon>
        <taxon>Actinomycetes</taxon>
        <taxon>Streptosporangiales</taxon>
        <taxon>Streptosporangiaceae</taxon>
        <taxon>Nonomuraea</taxon>
    </lineage>
</organism>
<protein>
    <submittedName>
        <fullName evidence="1">Uncharacterized protein</fullName>
    </submittedName>
</protein>
<gene>
    <name evidence="1" type="ORF">B0I32_13016</name>
</gene>
<dbReference type="Proteomes" id="UP000238312">
    <property type="component" value="Unassembled WGS sequence"/>
</dbReference>
<dbReference type="Gene3D" id="3.40.50.450">
    <property type="match status" value="1"/>
</dbReference>
<sequence length="177" mass="18552">MGGHLVDRPGRVPPRFPQHRVEAVTAAMGEVLDAWEVGPGTTVICGGARGADLIGAGLALERGAAVRLCLALPPAEFARRSVDLPGTGWHARFEEVRARAEVEVLPTGAAVGDEVFVLVNAWMAEEAYALDERPRAVVVWDGKTGDGPGGTADLVALLGRDDAGARIRIIHPDPTAP</sequence>
<dbReference type="EMBL" id="PVNG01000030">
    <property type="protein sequence ID" value="PRX52741.1"/>
    <property type="molecule type" value="Genomic_DNA"/>
</dbReference>
<name>A0A2T0M5M5_9ACTN</name>
<proteinExistence type="predicted"/>
<evidence type="ECO:0000313" key="2">
    <source>
        <dbReference type="Proteomes" id="UP000238312"/>
    </source>
</evidence>
<keyword evidence="2" id="KW-1185">Reference proteome</keyword>
<comment type="caution">
    <text evidence="1">The sequence shown here is derived from an EMBL/GenBank/DDBJ whole genome shotgun (WGS) entry which is preliminary data.</text>
</comment>
<evidence type="ECO:0000313" key="1">
    <source>
        <dbReference type="EMBL" id="PRX52741.1"/>
    </source>
</evidence>
<accession>A0A2T0M5M5</accession>